<dbReference type="PROSITE" id="PS50111">
    <property type="entry name" value="CHEMOTAXIS_TRANSDUC_2"/>
    <property type="match status" value="1"/>
</dbReference>
<feature type="transmembrane region" description="Helical" evidence="4">
    <location>
        <begin position="138"/>
        <end position="160"/>
    </location>
</feature>
<dbReference type="SMART" id="SM00283">
    <property type="entry name" value="MA"/>
    <property type="match status" value="1"/>
</dbReference>
<accession>A0A7W6FNC4</accession>
<dbReference type="Gene3D" id="1.10.287.950">
    <property type="entry name" value="Methyl-accepting chemotaxis protein"/>
    <property type="match status" value="1"/>
</dbReference>
<evidence type="ECO:0000259" key="5">
    <source>
        <dbReference type="PROSITE" id="PS50111"/>
    </source>
</evidence>
<name>A0A7W6FNC4_9SPHN</name>
<dbReference type="EMBL" id="JACIDT010000001">
    <property type="protein sequence ID" value="MBB3924372.1"/>
    <property type="molecule type" value="Genomic_DNA"/>
</dbReference>
<evidence type="ECO:0000256" key="4">
    <source>
        <dbReference type="SAM" id="Phobius"/>
    </source>
</evidence>
<feature type="coiled-coil region" evidence="3">
    <location>
        <begin position="234"/>
        <end position="268"/>
    </location>
</feature>
<evidence type="ECO:0000256" key="2">
    <source>
        <dbReference type="PROSITE-ProRule" id="PRU00284"/>
    </source>
</evidence>
<dbReference type="PANTHER" id="PTHR32089">
    <property type="entry name" value="METHYL-ACCEPTING CHEMOTAXIS PROTEIN MCPB"/>
    <property type="match status" value="1"/>
</dbReference>
<dbReference type="PANTHER" id="PTHR32089:SF112">
    <property type="entry name" value="LYSOZYME-LIKE PROTEIN-RELATED"/>
    <property type="match status" value="1"/>
</dbReference>
<dbReference type="SUPFAM" id="SSF58104">
    <property type="entry name" value="Methyl-accepting chemotaxis protein (MCP) signaling domain"/>
    <property type="match status" value="1"/>
</dbReference>
<keyword evidence="1 2" id="KW-0807">Transducer</keyword>
<keyword evidence="4" id="KW-0472">Membrane</keyword>
<dbReference type="InterPro" id="IPR004089">
    <property type="entry name" value="MCPsignal_dom"/>
</dbReference>
<feature type="transmembrane region" description="Helical" evidence="4">
    <location>
        <begin position="106"/>
        <end position="132"/>
    </location>
</feature>
<dbReference type="Proteomes" id="UP000571950">
    <property type="component" value="Unassembled WGS sequence"/>
</dbReference>
<comment type="caution">
    <text evidence="6">The sequence shown here is derived from an EMBL/GenBank/DDBJ whole genome shotgun (WGS) entry which is preliminary data.</text>
</comment>
<dbReference type="RefSeq" id="WP_223177225.1">
    <property type="nucleotide sequence ID" value="NZ_BSPS01000067.1"/>
</dbReference>
<sequence length="553" mass="59061">MKGRMTGRKDSKVRLPGRIVEWVGGRAVDASPVSRHIGMEQAREAGRGVARTVVPVIALATTIGLSFHNEVNGPWVTALAVMQVAIAVCAQFLMPFTRFCRVRYTSVAACFTAFTVYTFFISMGWGLLMTAASIGSSFAAQTTLLCIHVGVICVGGLTFAMIPRASLVYTLNVGALAQLHIFVSLGQPLWLLHGLVLLFSFMLAQAYMQMAGQFVARMRSDMERRDTERRMAEAERLEVERAAAAKLAARAERERDRERADAEREAAMLDLATRYEESVATLARQLDEAISALATVTGNISQINANARNRAQHVLDLAIGTTESVEAVASATGALKQAASNIAAEAHEQVAIGNAAREAGVNGLVSLSALAQQTSHIGEIVRLIQDLASQTGLLSLNATIEAARAGEAGRGFAVVAGEVKQLAAQTHGAVARIDEIIMGTRVKMEEADSAMRSVAETIGKVSARAGHIADAVTSQRQTTADISEAAARTVSASQQVRGSADEVARSAREADLLAEEIRTIMTSLRSKSDALRTTSNAFLASLRRGREEERPAA</sequence>
<keyword evidence="4" id="KW-1133">Transmembrane helix</keyword>
<protein>
    <submittedName>
        <fullName evidence="6">Methyl-accepting chemotaxis protein</fullName>
    </submittedName>
</protein>
<keyword evidence="4" id="KW-0812">Transmembrane</keyword>
<feature type="domain" description="Methyl-accepting transducer" evidence="5">
    <location>
        <begin position="264"/>
        <end position="511"/>
    </location>
</feature>
<evidence type="ECO:0000256" key="1">
    <source>
        <dbReference type="ARBA" id="ARBA00023224"/>
    </source>
</evidence>
<dbReference type="Pfam" id="PF00015">
    <property type="entry name" value="MCPsignal"/>
    <property type="match status" value="1"/>
</dbReference>
<proteinExistence type="predicted"/>
<evidence type="ECO:0000313" key="6">
    <source>
        <dbReference type="EMBL" id="MBB3924372.1"/>
    </source>
</evidence>
<dbReference type="AlphaFoldDB" id="A0A7W6FNC4"/>
<evidence type="ECO:0000313" key="7">
    <source>
        <dbReference type="Proteomes" id="UP000571950"/>
    </source>
</evidence>
<keyword evidence="3" id="KW-0175">Coiled coil</keyword>
<gene>
    <name evidence="6" type="ORF">GGR43_000066</name>
</gene>
<organism evidence="6 7">
    <name type="scientific">Sphingobium jiangsuense</name>
    <dbReference type="NCBI Taxonomy" id="870476"/>
    <lineage>
        <taxon>Bacteria</taxon>
        <taxon>Pseudomonadati</taxon>
        <taxon>Pseudomonadota</taxon>
        <taxon>Alphaproteobacteria</taxon>
        <taxon>Sphingomonadales</taxon>
        <taxon>Sphingomonadaceae</taxon>
        <taxon>Sphingobium</taxon>
    </lineage>
</organism>
<dbReference type="GO" id="GO:0016020">
    <property type="term" value="C:membrane"/>
    <property type="evidence" value="ECO:0007669"/>
    <property type="project" value="InterPro"/>
</dbReference>
<dbReference type="GO" id="GO:0007165">
    <property type="term" value="P:signal transduction"/>
    <property type="evidence" value="ECO:0007669"/>
    <property type="project" value="UniProtKB-KW"/>
</dbReference>
<feature type="transmembrane region" description="Helical" evidence="4">
    <location>
        <begin position="48"/>
        <end position="67"/>
    </location>
</feature>
<feature type="transmembrane region" description="Helical" evidence="4">
    <location>
        <begin position="191"/>
        <end position="216"/>
    </location>
</feature>
<evidence type="ECO:0000256" key="3">
    <source>
        <dbReference type="SAM" id="Coils"/>
    </source>
</evidence>
<feature type="transmembrane region" description="Helical" evidence="4">
    <location>
        <begin position="73"/>
        <end position="94"/>
    </location>
</feature>
<keyword evidence="7" id="KW-1185">Reference proteome</keyword>
<reference evidence="6 7" key="1">
    <citation type="submission" date="2020-08" db="EMBL/GenBank/DDBJ databases">
        <title>Genomic Encyclopedia of Type Strains, Phase IV (KMG-IV): sequencing the most valuable type-strain genomes for metagenomic binning, comparative biology and taxonomic classification.</title>
        <authorList>
            <person name="Goeker M."/>
        </authorList>
    </citation>
    <scope>NUCLEOTIDE SEQUENCE [LARGE SCALE GENOMIC DNA]</scope>
    <source>
        <strain evidence="6 7">DSM 26189</strain>
    </source>
</reference>